<gene>
    <name evidence="2" type="ORF">Tci_599115</name>
</gene>
<dbReference type="AlphaFoldDB" id="A0A699JC78"/>
<reference evidence="2" key="1">
    <citation type="journal article" date="2019" name="Sci. Rep.">
        <title>Draft genome of Tanacetum cinerariifolium, the natural source of mosquito coil.</title>
        <authorList>
            <person name="Yamashiro T."/>
            <person name="Shiraishi A."/>
            <person name="Satake H."/>
            <person name="Nakayama K."/>
        </authorList>
    </citation>
    <scope>NUCLEOTIDE SEQUENCE</scope>
</reference>
<feature type="region of interest" description="Disordered" evidence="1">
    <location>
        <begin position="116"/>
        <end position="138"/>
    </location>
</feature>
<evidence type="ECO:0000256" key="1">
    <source>
        <dbReference type="SAM" id="MobiDB-lite"/>
    </source>
</evidence>
<dbReference type="EMBL" id="BKCJ010395983">
    <property type="protein sequence ID" value="GFA27143.1"/>
    <property type="molecule type" value="Genomic_DNA"/>
</dbReference>
<name>A0A699JC78_TANCI</name>
<comment type="caution">
    <text evidence="2">The sequence shown here is derived from an EMBL/GenBank/DDBJ whole genome shotgun (WGS) entry which is preliminary data.</text>
</comment>
<feature type="non-terminal residue" evidence="2">
    <location>
        <position position="1"/>
    </location>
</feature>
<proteinExistence type="predicted"/>
<organism evidence="2">
    <name type="scientific">Tanacetum cinerariifolium</name>
    <name type="common">Dalmatian daisy</name>
    <name type="synonym">Chrysanthemum cinerariifolium</name>
    <dbReference type="NCBI Taxonomy" id="118510"/>
    <lineage>
        <taxon>Eukaryota</taxon>
        <taxon>Viridiplantae</taxon>
        <taxon>Streptophyta</taxon>
        <taxon>Embryophyta</taxon>
        <taxon>Tracheophyta</taxon>
        <taxon>Spermatophyta</taxon>
        <taxon>Magnoliopsida</taxon>
        <taxon>eudicotyledons</taxon>
        <taxon>Gunneridae</taxon>
        <taxon>Pentapetalae</taxon>
        <taxon>asterids</taxon>
        <taxon>campanulids</taxon>
        <taxon>Asterales</taxon>
        <taxon>Asteraceae</taxon>
        <taxon>Asteroideae</taxon>
        <taxon>Anthemideae</taxon>
        <taxon>Anthemidinae</taxon>
        <taxon>Tanacetum</taxon>
    </lineage>
</organism>
<sequence>DPASVAANFNVQDYATLVAHPSPFWKFPEQFLCLVRLSCHYTLDEETYLLFLDKDEEDMDIFAFIHTSDPTKVKVVERERKEDEPRLLETTVSRTVPLLPVALDRGESELDTGVDKLFDEGGSGAQTEQGDSAGGGAKASKEKENHCCLCWGEPIPTIPFVTSSISAMPKREDEGHTNSVTGRNLRTISAPQRTDPAMVGLTDLTGSDFLVGGIHTIINPDSNLQNTYVPQRNVTNGSRLDDGGFCHEMVDEFAIPNVEVRMRAEYNIREKRRLKSVVEEKNQLLKARDEEIENLKARLLLKESKAAEDIRLRTEAFELETAEKSLRDEVTASNERNTILKISVMLWM</sequence>
<accession>A0A699JC78</accession>
<protein>
    <submittedName>
        <fullName evidence="2">NBS-LRR protein</fullName>
    </submittedName>
</protein>
<evidence type="ECO:0000313" key="2">
    <source>
        <dbReference type="EMBL" id="GFA27143.1"/>
    </source>
</evidence>